<evidence type="ECO:0008006" key="3">
    <source>
        <dbReference type="Google" id="ProtNLM"/>
    </source>
</evidence>
<dbReference type="OrthoDB" id="4227096at2"/>
<evidence type="ECO:0000313" key="2">
    <source>
        <dbReference type="Proteomes" id="UP000234462"/>
    </source>
</evidence>
<proteinExistence type="predicted"/>
<evidence type="ECO:0000313" key="1">
    <source>
        <dbReference type="EMBL" id="SMY10816.1"/>
    </source>
</evidence>
<keyword evidence="2" id="KW-1185">Reference proteome</keyword>
<sequence length="60" mass="6842">MAKSYREIECDQEFLLPPDMQEWLAEGHVVGFLIEATEQMDTTLAVKTMGRSLIEAHMCP</sequence>
<dbReference type="Proteomes" id="UP000234462">
    <property type="component" value="Unassembled WGS sequence"/>
</dbReference>
<gene>
    <name evidence="1" type="ORF">BJEO58_00391</name>
</gene>
<protein>
    <recommendedName>
        <fullName evidence="3">Transposase</fullName>
    </recommendedName>
</protein>
<dbReference type="EMBL" id="FXZM01000002">
    <property type="protein sequence ID" value="SMY10816.1"/>
    <property type="molecule type" value="Genomic_DNA"/>
</dbReference>
<dbReference type="RefSeq" id="WP_144573827.1">
    <property type="nucleotide sequence ID" value="NZ_FXZM01000002.1"/>
</dbReference>
<dbReference type="AlphaFoldDB" id="A0A2H1L1M5"/>
<name>A0A2H1L1M5_9MICO</name>
<reference evidence="2" key="1">
    <citation type="submission" date="2017-03" db="EMBL/GenBank/DDBJ databases">
        <authorList>
            <person name="Monnet C."/>
        </authorList>
    </citation>
    <scope>NUCLEOTIDE SEQUENCE [LARGE SCALE GENOMIC DNA]</scope>
    <source>
        <strain evidence="2">SJ5-8</strain>
    </source>
</reference>
<organism evidence="1 2">
    <name type="scientific">Brevibacterium jeotgali</name>
    <dbReference type="NCBI Taxonomy" id="1262550"/>
    <lineage>
        <taxon>Bacteria</taxon>
        <taxon>Bacillati</taxon>
        <taxon>Actinomycetota</taxon>
        <taxon>Actinomycetes</taxon>
        <taxon>Micrococcales</taxon>
        <taxon>Brevibacteriaceae</taxon>
        <taxon>Brevibacterium</taxon>
    </lineage>
</organism>
<accession>A0A2H1L1M5</accession>